<dbReference type="PANTHER" id="PTHR47219:SF9">
    <property type="entry name" value="GTPASE ACTIVATING PROTEIN AND CENTROSOME-ASSOCIATED, ISOFORM B"/>
    <property type="match status" value="1"/>
</dbReference>
<sequence>MEAKLTRHTSTNLEELNEKIAQLLKDPAEALDNSPINIDTMTLSELKEFAEKGGLGACVSKADVLATTPQELMYLQAAENTLGERIIVLKHIENDIYMGYCEGVIGNFNAESVHFVELDPRVLESLDADLDFTTDHSQYRNSASSYGTTDHPYYQQQQQQQQQQGFTFRDSLQSYSSSSDHHHQHQQPHHSTVGQPHWASGKPSFESFGTNNSSSISHAPIQQQSQISSVYSDEQLVHDNSHHDPYDTSAFNINYSDEEDENLQHYPATAAATGYAAKPKSLPIPPPSLLPAAKSNTTYVASYASDRISTDDDGSPADMVVAGASSSSNRSSSEEEESSPVPIENMSVDEYGFVIKPNQARSRVGSIRSNMTSKLMKEYRENELKWLSIVNKLDAGTVKKDAKFKKLVRSGIPASVRSKVWQFLAGSNDYRKPNQFNILVQKPRTKIYSVIERDIARCYPDHTQFMDKHGQGQKDLSVVLKAYSQYNSHLEYCQGMGRLAGLMLMQMTVEDTFWLLVATIDRYMNGYFTPTLSQLRIDAYIIGQLLKDHNPKLAQHLESNDVLPIMYIAQWFLTAFTMTLPWDSVLRVWDAFYFEGIKVFYRVSLAIMDICKDHLLNNCPTNSELLAFLLHIPHEYLQPNTLLETAFRINLSKTDIKRYAKRAGSEDTTTSGLPFEHGIKNLQVGNSNSTFYGHGLGFKSLGGKISKKSSHMNIKDTSSFE</sequence>
<name>A0A0C9LWT4_9FUNG</name>
<proteinExistence type="predicted"/>
<dbReference type="SUPFAM" id="SSF47923">
    <property type="entry name" value="Ypt/Rab-GAP domain of gyp1p"/>
    <property type="match status" value="2"/>
</dbReference>
<dbReference type="PANTHER" id="PTHR47219">
    <property type="entry name" value="RAB GTPASE-ACTIVATING PROTEIN 1-LIKE"/>
    <property type="match status" value="1"/>
</dbReference>
<gene>
    <name evidence="3" type="ORF">MAM1_0242c08602</name>
</gene>
<evidence type="ECO:0000259" key="2">
    <source>
        <dbReference type="PROSITE" id="PS50086"/>
    </source>
</evidence>
<dbReference type="GO" id="GO:0005096">
    <property type="term" value="F:GTPase activator activity"/>
    <property type="evidence" value="ECO:0007669"/>
    <property type="project" value="TreeGrafter"/>
</dbReference>
<keyword evidence="4" id="KW-1185">Reference proteome</keyword>
<dbReference type="Proteomes" id="UP000053815">
    <property type="component" value="Unassembled WGS sequence"/>
</dbReference>
<evidence type="ECO:0000313" key="3">
    <source>
        <dbReference type="EMBL" id="GAN09080.1"/>
    </source>
</evidence>
<organism evidence="3">
    <name type="scientific">Mucor ambiguus</name>
    <dbReference type="NCBI Taxonomy" id="91626"/>
    <lineage>
        <taxon>Eukaryota</taxon>
        <taxon>Fungi</taxon>
        <taxon>Fungi incertae sedis</taxon>
        <taxon>Mucoromycota</taxon>
        <taxon>Mucoromycotina</taxon>
        <taxon>Mucoromycetes</taxon>
        <taxon>Mucorales</taxon>
        <taxon>Mucorineae</taxon>
        <taxon>Mucoraceae</taxon>
        <taxon>Mucor</taxon>
    </lineage>
</organism>
<dbReference type="OrthoDB" id="159449at2759"/>
<accession>A0A0C9LWT4</accession>
<evidence type="ECO:0000313" key="4">
    <source>
        <dbReference type="Proteomes" id="UP000053815"/>
    </source>
</evidence>
<feature type="region of interest" description="Disordered" evidence="1">
    <location>
        <begin position="307"/>
        <end position="343"/>
    </location>
</feature>
<feature type="compositionally biased region" description="Polar residues" evidence="1">
    <location>
        <begin position="139"/>
        <end position="148"/>
    </location>
</feature>
<dbReference type="FunFam" id="1.10.8.270:FF:000016">
    <property type="entry name" value="TBC1 domain family member 2A"/>
    <property type="match status" value="1"/>
</dbReference>
<dbReference type="FunFam" id="1.10.472.80:FF:000008">
    <property type="entry name" value="TBC1 domain family member 10A"/>
    <property type="match status" value="1"/>
</dbReference>
<feature type="compositionally biased region" description="Low complexity" evidence="1">
    <location>
        <begin position="155"/>
        <end position="164"/>
    </location>
</feature>
<dbReference type="Gene3D" id="1.10.8.270">
    <property type="entry name" value="putative rabgap domain of human tbc1 domain family member 14 like domains"/>
    <property type="match status" value="1"/>
</dbReference>
<dbReference type="EMBL" id="DF836531">
    <property type="protein sequence ID" value="GAN09080.1"/>
    <property type="molecule type" value="Genomic_DNA"/>
</dbReference>
<dbReference type="InterPro" id="IPR035969">
    <property type="entry name" value="Rab-GAP_TBC_sf"/>
</dbReference>
<evidence type="ECO:0000256" key="1">
    <source>
        <dbReference type="SAM" id="MobiDB-lite"/>
    </source>
</evidence>
<dbReference type="InterPro" id="IPR000195">
    <property type="entry name" value="Rab-GAP-TBC_dom"/>
</dbReference>
<dbReference type="SMART" id="SM00164">
    <property type="entry name" value="TBC"/>
    <property type="match status" value="1"/>
</dbReference>
<dbReference type="GO" id="GO:0031267">
    <property type="term" value="F:small GTPase binding"/>
    <property type="evidence" value="ECO:0007669"/>
    <property type="project" value="TreeGrafter"/>
</dbReference>
<feature type="compositionally biased region" description="Low complexity" evidence="1">
    <location>
        <begin position="213"/>
        <end position="228"/>
    </location>
</feature>
<reference evidence="3" key="1">
    <citation type="submission" date="2014-09" db="EMBL/GenBank/DDBJ databases">
        <title>Draft genome sequence of an oleaginous Mucoromycotina fungus Mucor ambiguus NBRC6742.</title>
        <authorList>
            <person name="Takeda I."/>
            <person name="Yamane N."/>
            <person name="Morita T."/>
            <person name="Tamano K."/>
            <person name="Machida M."/>
            <person name="Baker S."/>
            <person name="Koike H."/>
        </authorList>
    </citation>
    <scope>NUCLEOTIDE SEQUENCE</scope>
    <source>
        <strain evidence="3">NBRC 6742</strain>
    </source>
</reference>
<dbReference type="Gene3D" id="1.10.472.80">
    <property type="entry name" value="Ypt/Rab-GAP domain of gyp1p, domain 3"/>
    <property type="match status" value="1"/>
</dbReference>
<protein>
    <submittedName>
        <fullName evidence="3">TBC1 domain family member 10B-like</fullName>
    </submittedName>
</protein>
<dbReference type="InterPro" id="IPR050302">
    <property type="entry name" value="Rab_GAP_TBC_domain"/>
</dbReference>
<dbReference type="Pfam" id="PF00566">
    <property type="entry name" value="RabGAP-TBC"/>
    <property type="match status" value="1"/>
</dbReference>
<feature type="region of interest" description="Disordered" evidence="1">
    <location>
        <begin position="138"/>
        <end position="228"/>
    </location>
</feature>
<dbReference type="Gene3D" id="1.10.10.750">
    <property type="entry name" value="Ypt/Rab-GAP domain of gyp1p, domain 1"/>
    <property type="match status" value="1"/>
</dbReference>
<feature type="domain" description="Rab-GAP TBC" evidence="2">
    <location>
        <begin position="411"/>
        <end position="596"/>
    </location>
</feature>
<dbReference type="PROSITE" id="PS50086">
    <property type="entry name" value="TBC_RABGAP"/>
    <property type="match status" value="1"/>
</dbReference>
<dbReference type="STRING" id="91626.A0A0C9LWT4"/>
<dbReference type="AlphaFoldDB" id="A0A0C9LWT4"/>